<dbReference type="AlphaFoldDB" id="A0AAE0K0U8"/>
<feature type="region of interest" description="Disordered" evidence="1">
    <location>
        <begin position="522"/>
        <end position="553"/>
    </location>
</feature>
<keyword evidence="2" id="KW-1133">Transmembrane helix</keyword>
<evidence type="ECO:0000313" key="4">
    <source>
        <dbReference type="Proteomes" id="UP001287356"/>
    </source>
</evidence>
<dbReference type="Proteomes" id="UP001287356">
    <property type="component" value="Unassembled WGS sequence"/>
</dbReference>
<comment type="caution">
    <text evidence="3">The sequence shown here is derived from an EMBL/GenBank/DDBJ whole genome shotgun (WGS) entry which is preliminary data.</text>
</comment>
<sequence>MSYEFVPTFLSNDASFCPCNISASDKSAMGDSDAWDLVGKRWETSDKYCESVMNLIMTFNGDARNGRGVTTIKGIGGFAGGVQGAWYPVDIAPRTDPSGHVLIPLQTAISTSVSSSTPVSRDVFGNPLLPETRLGKQQPTTPLISKGVSGNGPATAGADSDPIPGSGSTSTTAARLTHASDIANFVTPALVGTPGSSTPISTDRMTDTTTHISGEQLPPTLASSSMILPLPTGSISSTSTTSTGNTNVQSPDSSTAQSGPGPRPTPPPSTTASAHGPISTDAQAHYFNLRSEAGFLMVSLIPVLLATLLSIPIQILTSSISHMLPFRALSHSKGATAAQSLCVPRSGNVFTDPLTSARFLREFGDPLLLCSVLLSALSAVLVALSSETIRVAFMPFHCAGGGPGNVCPVGLRQSELPTRAVEGVLAAMAALVGVVAVLLARWRSGVAAEPWSVAALAALLPLRSELRALLLAVPGPGTVAGGGGLVGALEGRRFRLGWKVYAGADGRGTEVYGIDVVDDAEGRREDARPVPRLTVRDPPARKPVQEKQQRQQQNQKLTCGMFAGGETSELAWARVVFLVLITALLVLILYYENTQLDTAFEAFMDSQSFGVRILFTALGTVVGAFWGYYFSCASEYQVYQRMARTPQPARRSVLLAPPASVFAGLRQALFTTSDASAAHTALAALLAKFTPILFSAIPFRNTVTWRMHEACTWLAVAVLGYMLLVLSAQAAAPVVQRLGIDSWWQTRSMSRPGGGRYSSTPSQRMSVRPDSIAGCLYYVCDSAMLRDLEGLAMLGEKERARLVGDMGRVYVFGDMLGIDSRKRRVGIDYGLGEK</sequence>
<evidence type="ECO:0000313" key="3">
    <source>
        <dbReference type="EMBL" id="KAK3367291.1"/>
    </source>
</evidence>
<protein>
    <submittedName>
        <fullName evidence="3">Uncharacterized protein</fullName>
    </submittedName>
</protein>
<keyword evidence="2" id="KW-0472">Membrane</keyword>
<name>A0AAE0K0U8_9PEZI</name>
<feature type="transmembrane region" description="Helical" evidence="2">
    <location>
        <begin position="676"/>
        <end position="699"/>
    </location>
</feature>
<feature type="region of interest" description="Disordered" evidence="1">
    <location>
        <begin position="188"/>
        <end position="277"/>
    </location>
</feature>
<keyword evidence="4" id="KW-1185">Reference proteome</keyword>
<evidence type="ECO:0000256" key="2">
    <source>
        <dbReference type="SAM" id="Phobius"/>
    </source>
</evidence>
<dbReference type="Pfam" id="PF11915">
    <property type="entry name" value="DUF3433"/>
    <property type="match status" value="2"/>
</dbReference>
<feature type="transmembrane region" description="Helical" evidence="2">
    <location>
        <begin position="293"/>
        <end position="317"/>
    </location>
</feature>
<feature type="transmembrane region" description="Helical" evidence="2">
    <location>
        <begin position="468"/>
        <end position="489"/>
    </location>
</feature>
<organism evidence="3 4">
    <name type="scientific">Lasiosphaeria ovina</name>
    <dbReference type="NCBI Taxonomy" id="92902"/>
    <lineage>
        <taxon>Eukaryota</taxon>
        <taxon>Fungi</taxon>
        <taxon>Dikarya</taxon>
        <taxon>Ascomycota</taxon>
        <taxon>Pezizomycotina</taxon>
        <taxon>Sordariomycetes</taxon>
        <taxon>Sordariomycetidae</taxon>
        <taxon>Sordariales</taxon>
        <taxon>Lasiosphaeriaceae</taxon>
        <taxon>Lasiosphaeria</taxon>
    </lineage>
</organism>
<reference evidence="3" key="2">
    <citation type="submission" date="2023-06" db="EMBL/GenBank/DDBJ databases">
        <authorList>
            <consortium name="Lawrence Berkeley National Laboratory"/>
            <person name="Haridas S."/>
            <person name="Hensen N."/>
            <person name="Bonometti L."/>
            <person name="Westerberg I."/>
            <person name="Brannstrom I.O."/>
            <person name="Guillou S."/>
            <person name="Cros-Aarteil S."/>
            <person name="Calhoun S."/>
            <person name="Kuo A."/>
            <person name="Mondo S."/>
            <person name="Pangilinan J."/>
            <person name="Riley R."/>
            <person name="Labutti K."/>
            <person name="Andreopoulos B."/>
            <person name="Lipzen A."/>
            <person name="Chen C."/>
            <person name="Yanf M."/>
            <person name="Daum C."/>
            <person name="Ng V."/>
            <person name="Clum A."/>
            <person name="Steindorff A."/>
            <person name="Ohm R."/>
            <person name="Martin F."/>
            <person name="Silar P."/>
            <person name="Natvig D."/>
            <person name="Lalanne C."/>
            <person name="Gautier V."/>
            <person name="Ament-Velasquez S.L."/>
            <person name="Kruys A."/>
            <person name="Hutchinson M.I."/>
            <person name="Powell A.J."/>
            <person name="Barry K."/>
            <person name="Miller A.N."/>
            <person name="Grigoriev I.V."/>
            <person name="Debuchy R."/>
            <person name="Gladieux P."/>
            <person name="Thoren M.H."/>
            <person name="Johannesson H."/>
        </authorList>
    </citation>
    <scope>NUCLEOTIDE SEQUENCE</scope>
    <source>
        <strain evidence="3">CBS 958.72</strain>
    </source>
</reference>
<feature type="transmembrane region" description="Helical" evidence="2">
    <location>
        <begin position="571"/>
        <end position="591"/>
    </location>
</feature>
<proteinExistence type="predicted"/>
<feature type="compositionally biased region" description="Low complexity" evidence="1">
    <location>
        <begin position="232"/>
        <end position="247"/>
    </location>
</feature>
<feature type="transmembrane region" description="Helical" evidence="2">
    <location>
        <begin position="611"/>
        <end position="631"/>
    </location>
</feature>
<evidence type="ECO:0000256" key="1">
    <source>
        <dbReference type="SAM" id="MobiDB-lite"/>
    </source>
</evidence>
<dbReference type="InterPro" id="IPR021840">
    <property type="entry name" value="DUF3433"/>
</dbReference>
<feature type="compositionally biased region" description="Basic and acidic residues" evidence="1">
    <location>
        <begin position="522"/>
        <end position="549"/>
    </location>
</feature>
<dbReference type="EMBL" id="JAULSN010000007">
    <property type="protein sequence ID" value="KAK3367291.1"/>
    <property type="molecule type" value="Genomic_DNA"/>
</dbReference>
<feature type="compositionally biased region" description="Polar residues" evidence="1">
    <location>
        <begin position="194"/>
        <end position="213"/>
    </location>
</feature>
<dbReference type="PANTHER" id="PTHR37544">
    <property type="entry name" value="SPRAY-RELATED"/>
    <property type="match status" value="1"/>
</dbReference>
<gene>
    <name evidence="3" type="ORF">B0T24DRAFT_710100</name>
</gene>
<feature type="transmembrane region" description="Helical" evidence="2">
    <location>
        <begin position="420"/>
        <end position="439"/>
    </location>
</feature>
<feature type="region of interest" description="Disordered" evidence="1">
    <location>
        <begin position="129"/>
        <end position="173"/>
    </location>
</feature>
<dbReference type="PANTHER" id="PTHR37544:SF3">
    <property type="entry name" value="SPRAY"/>
    <property type="match status" value="1"/>
</dbReference>
<feature type="transmembrane region" description="Helical" evidence="2">
    <location>
        <begin position="652"/>
        <end position="670"/>
    </location>
</feature>
<accession>A0AAE0K0U8</accession>
<feature type="transmembrane region" description="Helical" evidence="2">
    <location>
        <begin position="367"/>
        <end position="386"/>
    </location>
</feature>
<reference evidence="3" key="1">
    <citation type="journal article" date="2023" name="Mol. Phylogenet. Evol.">
        <title>Genome-scale phylogeny and comparative genomics of the fungal order Sordariales.</title>
        <authorList>
            <person name="Hensen N."/>
            <person name="Bonometti L."/>
            <person name="Westerberg I."/>
            <person name="Brannstrom I.O."/>
            <person name="Guillou S."/>
            <person name="Cros-Aarteil S."/>
            <person name="Calhoun S."/>
            <person name="Haridas S."/>
            <person name="Kuo A."/>
            <person name="Mondo S."/>
            <person name="Pangilinan J."/>
            <person name="Riley R."/>
            <person name="LaButti K."/>
            <person name="Andreopoulos B."/>
            <person name="Lipzen A."/>
            <person name="Chen C."/>
            <person name="Yan M."/>
            <person name="Daum C."/>
            <person name="Ng V."/>
            <person name="Clum A."/>
            <person name="Steindorff A."/>
            <person name="Ohm R.A."/>
            <person name="Martin F."/>
            <person name="Silar P."/>
            <person name="Natvig D.O."/>
            <person name="Lalanne C."/>
            <person name="Gautier V."/>
            <person name="Ament-Velasquez S.L."/>
            <person name="Kruys A."/>
            <person name="Hutchinson M.I."/>
            <person name="Powell A.J."/>
            <person name="Barry K."/>
            <person name="Miller A.N."/>
            <person name="Grigoriev I.V."/>
            <person name="Debuchy R."/>
            <person name="Gladieux P."/>
            <person name="Hiltunen Thoren M."/>
            <person name="Johannesson H."/>
        </authorList>
    </citation>
    <scope>NUCLEOTIDE SEQUENCE</scope>
    <source>
        <strain evidence="3">CBS 958.72</strain>
    </source>
</reference>
<feature type="transmembrane region" description="Helical" evidence="2">
    <location>
        <begin position="711"/>
        <end position="732"/>
    </location>
</feature>
<keyword evidence="2" id="KW-0812">Transmembrane</keyword>